<sequence length="186" mass="21235">MRLAILSLLSLTLPYTLANPIHHSTSPDIDPPQDLQTRDILFPRQNANGEDDDESGRRCVGSEDGSNFNAYACIYVQRDRNSRQRIRVRIGVKNPSNNDPVYGFYAVYFREGNNEDSHQDSEKLIVDESGHSAKKDWRIWDEDKNVRKVRVHVCIQKNNAKDSCRGADLLNRDFRVRNFDGGAGNN</sequence>
<keyword evidence="3" id="KW-1185">Reference proteome</keyword>
<gene>
    <name evidence="2" type="ORF">HII31_01412</name>
</gene>
<feature type="chain" id="PRO_5034261566" evidence="1">
    <location>
        <begin position="19"/>
        <end position="186"/>
    </location>
</feature>
<comment type="caution">
    <text evidence="2">The sequence shown here is derived from an EMBL/GenBank/DDBJ whole genome shotgun (WGS) entry which is preliminary data.</text>
</comment>
<evidence type="ECO:0000313" key="2">
    <source>
        <dbReference type="EMBL" id="KAF7197257.1"/>
    </source>
</evidence>
<dbReference type="Proteomes" id="UP000660729">
    <property type="component" value="Unassembled WGS sequence"/>
</dbReference>
<accession>A0A8H6RUR2</accession>
<feature type="signal peptide" evidence="1">
    <location>
        <begin position="1"/>
        <end position="18"/>
    </location>
</feature>
<reference evidence="2" key="1">
    <citation type="submission" date="2020-04" db="EMBL/GenBank/DDBJ databases">
        <title>Draft genome resource of the tomato pathogen Pseudocercospora fuligena.</title>
        <authorList>
            <person name="Zaccaron A."/>
        </authorList>
    </citation>
    <scope>NUCLEOTIDE SEQUENCE</scope>
    <source>
        <strain evidence="2">PF001</strain>
    </source>
</reference>
<name>A0A8H6RUR2_9PEZI</name>
<keyword evidence="1" id="KW-0732">Signal</keyword>
<evidence type="ECO:0000256" key="1">
    <source>
        <dbReference type="SAM" id="SignalP"/>
    </source>
</evidence>
<proteinExistence type="predicted"/>
<evidence type="ECO:0000313" key="3">
    <source>
        <dbReference type="Proteomes" id="UP000660729"/>
    </source>
</evidence>
<dbReference type="EMBL" id="JABCIY010000018">
    <property type="protein sequence ID" value="KAF7197257.1"/>
    <property type="molecule type" value="Genomic_DNA"/>
</dbReference>
<dbReference type="AlphaFoldDB" id="A0A8H6RUR2"/>
<protein>
    <submittedName>
        <fullName evidence="2">Uncharacterized protein</fullName>
    </submittedName>
</protein>
<organism evidence="2 3">
    <name type="scientific">Pseudocercospora fuligena</name>
    <dbReference type="NCBI Taxonomy" id="685502"/>
    <lineage>
        <taxon>Eukaryota</taxon>
        <taxon>Fungi</taxon>
        <taxon>Dikarya</taxon>
        <taxon>Ascomycota</taxon>
        <taxon>Pezizomycotina</taxon>
        <taxon>Dothideomycetes</taxon>
        <taxon>Dothideomycetidae</taxon>
        <taxon>Mycosphaerellales</taxon>
        <taxon>Mycosphaerellaceae</taxon>
        <taxon>Pseudocercospora</taxon>
    </lineage>
</organism>